<name>A0A3R8QL83_9PSEU</name>
<evidence type="ECO:0000313" key="2">
    <source>
        <dbReference type="EMBL" id="RRO14938.1"/>
    </source>
</evidence>
<dbReference type="Proteomes" id="UP000274515">
    <property type="component" value="Unassembled WGS sequence"/>
</dbReference>
<dbReference type="OrthoDB" id="3676640at2"/>
<dbReference type="RefSeq" id="WP_125092022.1">
    <property type="nucleotide sequence ID" value="NZ_RSAA01000017.1"/>
</dbReference>
<accession>A0A3R8QL83</accession>
<comment type="caution">
    <text evidence="2">The sequence shown here is derived from an EMBL/GenBank/DDBJ whole genome shotgun (WGS) entry which is preliminary data.</text>
</comment>
<organism evidence="2 3">
    <name type="scientific">Saccharopolyspora rhizosphaerae</name>
    <dbReference type="NCBI Taxonomy" id="2492662"/>
    <lineage>
        <taxon>Bacteria</taxon>
        <taxon>Bacillati</taxon>
        <taxon>Actinomycetota</taxon>
        <taxon>Actinomycetes</taxon>
        <taxon>Pseudonocardiales</taxon>
        <taxon>Pseudonocardiaceae</taxon>
        <taxon>Saccharopolyspora</taxon>
    </lineage>
</organism>
<dbReference type="AlphaFoldDB" id="A0A3R8QL83"/>
<keyword evidence="1" id="KW-1133">Transmembrane helix</keyword>
<keyword evidence="1" id="KW-0472">Membrane</keyword>
<evidence type="ECO:0000256" key="1">
    <source>
        <dbReference type="SAM" id="Phobius"/>
    </source>
</evidence>
<protein>
    <submittedName>
        <fullName evidence="2">Uncharacterized protein</fullName>
    </submittedName>
</protein>
<feature type="transmembrane region" description="Helical" evidence="1">
    <location>
        <begin position="26"/>
        <end position="55"/>
    </location>
</feature>
<keyword evidence="1" id="KW-0812">Transmembrane</keyword>
<reference evidence="2 3" key="1">
    <citation type="submission" date="2018-11" db="EMBL/GenBank/DDBJ databases">
        <title>Saccharopolyspora rhizosphaerae sp. nov., an actinomycete isolated from rhizosphere soil in Thailand.</title>
        <authorList>
            <person name="Intra B."/>
            <person name="Euanorasetr J."/>
            <person name="Take A."/>
            <person name="Inahashi Y."/>
            <person name="Mori M."/>
            <person name="Panbangred W."/>
            <person name="Matsumoto A."/>
        </authorList>
    </citation>
    <scope>NUCLEOTIDE SEQUENCE [LARGE SCALE GENOMIC DNA]</scope>
    <source>
        <strain evidence="2 3">H219</strain>
    </source>
</reference>
<gene>
    <name evidence="2" type="ORF">EIL87_19690</name>
</gene>
<proteinExistence type="predicted"/>
<keyword evidence="3" id="KW-1185">Reference proteome</keyword>
<sequence length="252" mass="28078">MVRTRPVLDRWPRLSEGPVSIALRGLWLPVAVIALVACVAELLVIAVVLPCALVARASGLRWRVEVRGRGELVAVVRVAGLGAARRLRRALREHLDREASRSELQALLRGSDVTRVEVGDSRWRWRVRALSPYGRRRWFLWRRKTSFEDALDSLPDGGGDDPISFLIAVPFLLWAGLLLLLALLEAAVQLALSPVVLLLRLVHLLPWPVELVSSGVPHLRARVRGVAPSIRERRALTADHALQWSKPALPEL</sequence>
<evidence type="ECO:0000313" key="3">
    <source>
        <dbReference type="Proteomes" id="UP000274515"/>
    </source>
</evidence>
<dbReference type="EMBL" id="RSAA01000017">
    <property type="protein sequence ID" value="RRO14938.1"/>
    <property type="molecule type" value="Genomic_DNA"/>
</dbReference>
<feature type="transmembrane region" description="Helical" evidence="1">
    <location>
        <begin position="163"/>
        <end position="184"/>
    </location>
</feature>